<evidence type="ECO:0000256" key="1">
    <source>
        <dbReference type="SAM" id="MobiDB-lite"/>
    </source>
</evidence>
<accession>A0ABV0XXX5</accession>
<organism evidence="2 3">
    <name type="scientific">Ameca splendens</name>
    <dbReference type="NCBI Taxonomy" id="208324"/>
    <lineage>
        <taxon>Eukaryota</taxon>
        <taxon>Metazoa</taxon>
        <taxon>Chordata</taxon>
        <taxon>Craniata</taxon>
        <taxon>Vertebrata</taxon>
        <taxon>Euteleostomi</taxon>
        <taxon>Actinopterygii</taxon>
        <taxon>Neopterygii</taxon>
        <taxon>Teleostei</taxon>
        <taxon>Neoteleostei</taxon>
        <taxon>Acanthomorphata</taxon>
        <taxon>Ovalentaria</taxon>
        <taxon>Atherinomorphae</taxon>
        <taxon>Cyprinodontiformes</taxon>
        <taxon>Goodeidae</taxon>
        <taxon>Ameca</taxon>
    </lineage>
</organism>
<sequence>MRMCSTSPLPVLPLLSHGCRLPGAWSATCVLLIPPLHQLSRNGYIHTIGLQNWKGENCWYSDFSHNAVSKHNDGKTVHKYNPSSASGLDEVLIGSDH</sequence>
<protein>
    <recommendedName>
        <fullName evidence="4">Secreted protein</fullName>
    </recommendedName>
</protein>
<reference evidence="2 3" key="1">
    <citation type="submission" date="2021-06" db="EMBL/GenBank/DDBJ databases">
        <authorList>
            <person name="Palmer J.M."/>
        </authorList>
    </citation>
    <scope>NUCLEOTIDE SEQUENCE [LARGE SCALE GENOMIC DNA]</scope>
    <source>
        <strain evidence="2 3">AS_MEX2019</strain>
        <tissue evidence="2">Muscle</tissue>
    </source>
</reference>
<evidence type="ECO:0000313" key="2">
    <source>
        <dbReference type="EMBL" id="MEQ2286364.1"/>
    </source>
</evidence>
<name>A0ABV0XXX5_9TELE</name>
<dbReference type="EMBL" id="JAHRIP010018870">
    <property type="protein sequence ID" value="MEQ2286364.1"/>
    <property type="molecule type" value="Genomic_DNA"/>
</dbReference>
<dbReference type="Proteomes" id="UP001469553">
    <property type="component" value="Unassembled WGS sequence"/>
</dbReference>
<keyword evidence="3" id="KW-1185">Reference proteome</keyword>
<evidence type="ECO:0008006" key="4">
    <source>
        <dbReference type="Google" id="ProtNLM"/>
    </source>
</evidence>
<evidence type="ECO:0000313" key="3">
    <source>
        <dbReference type="Proteomes" id="UP001469553"/>
    </source>
</evidence>
<gene>
    <name evidence="2" type="ORF">AMECASPLE_001778</name>
</gene>
<feature type="region of interest" description="Disordered" evidence="1">
    <location>
        <begin position="72"/>
        <end position="97"/>
    </location>
</feature>
<proteinExistence type="predicted"/>
<comment type="caution">
    <text evidence="2">The sequence shown here is derived from an EMBL/GenBank/DDBJ whole genome shotgun (WGS) entry which is preliminary data.</text>
</comment>